<gene>
    <name evidence="2" type="ORF">GPM918_LOCUS25209</name>
    <name evidence="1" type="ORF">OVA965_LOCUS25022</name>
    <name evidence="3" type="ORF">SRO942_LOCUS25213</name>
    <name evidence="4" type="ORF">TMI583_LOCUS25748</name>
</gene>
<evidence type="ECO:0000313" key="5">
    <source>
        <dbReference type="Proteomes" id="UP000663829"/>
    </source>
</evidence>
<dbReference type="EMBL" id="CAJNOQ010009696">
    <property type="protein sequence ID" value="CAF1231763.1"/>
    <property type="molecule type" value="Genomic_DNA"/>
</dbReference>
<evidence type="ECO:0000313" key="2">
    <source>
        <dbReference type="EMBL" id="CAF1231763.1"/>
    </source>
</evidence>
<comment type="caution">
    <text evidence="2">The sequence shown here is derived from an EMBL/GenBank/DDBJ whole genome shotgun (WGS) entry which is preliminary data.</text>
</comment>
<protein>
    <recommendedName>
        <fullName evidence="6">FCP1 homology domain-containing protein</fullName>
    </recommendedName>
</protein>
<dbReference type="Pfam" id="PF18143">
    <property type="entry name" value="HAD_SAK_2"/>
    <property type="match status" value="1"/>
</dbReference>
<dbReference type="AlphaFoldDB" id="A0A814YN10"/>
<keyword evidence="5" id="KW-1185">Reference proteome</keyword>
<dbReference type="Proteomes" id="UP000681722">
    <property type="component" value="Unassembled WGS sequence"/>
</dbReference>
<dbReference type="OrthoDB" id="410307at2759"/>
<evidence type="ECO:0008006" key="6">
    <source>
        <dbReference type="Google" id="ProtNLM"/>
    </source>
</evidence>
<dbReference type="EMBL" id="CAJNOK010015327">
    <property type="protein sequence ID" value="CAF1223233.1"/>
    <property type="molecule type" value="Genomic_DNA"/>
</dbReference>
<name>A0A814YN10_9BILA</name>
<evidence type="ECO:0000313" key="4">
    <source>
        <dbReference type="EMBL" id="CAF4031576.1"/>
    </source>
</evidence>
<dbReference type="Proteomes" id="UP000682733">
    <property type="component" value="Unassembled WGS sequence"/>
</dbReference>
<reference evidence="2" key="1">
    <citation type="submission" date="2021-02" db="EMBL/GenBank/DDBJ databases">
        <authorList>
            <person name="Nowell W R."/>
        </authorList>
    </citation>
    <scope>NUCLEOTIDE SEQUENCE</scope>
</reference>
<dbReference type="EMBL" id="CAJOBC010009700">
    <property type="protein sequence ID" value="CAF3994360.1"/>
    <property type="molecule type" value="Genomic_DNA"/>
</dbReference>
<organism evidence="2 5">
    <name type="scientific">Didymodactylos carnosus</name>
    <dbReference type="NCBI Taxonomy" id="1234261"/>
    <lineage>
        <taxon>Eukaryota</taxon>
        <taxon>Metazoa</taxon>
        <taxon>Spiralia</taxon>
        <taxon>Gnathifera</taxon>
        <taxon>Rotifera</taxon>
        <taxon>Eurotatoria</taxon>
        <taxon>Bdelloidea</taxon>
        <taxon>Philodinida</taxon>
        <taxon>Philodinidae</taxon>
        <taxon>Didymodactylos</taxon>
    </lineage>
</organism>
<dbReference type="Proteomes" id="UP000663829">
    <property type="component" value="Unassembled WGS sequence"/>
</dbReference>
<dbReference type="Proteomes" id="UP000677228">
    <property type="component" value="Unassembled WGS sequence"/>
</dbReference>
<dbReference type="EMBL" id="CAJOBA010036871">
    <property type="protein sequence ID" value="CAF4031576.1"/>
    <property type="molecule type" value="Genomic_DNA"/>
</dbReference>
<sequence length="170" mass="19941">MEMSIIFLDIDGVLCLGREIDKKYLQNLKAIVDVTSARIVLSSSWRFFPKSRAKVESSFAEVGIDSLLAWTGSRGKSRVDEIYYWMKDFDNKTIQEEIIIKKWIAIDDMDLLTLDKKRMQDHFVLFYICAWNHRRNSERSDSITEGTRIVLDTRKRLKISSITLYSVVYK</sequence>
<evidence type="ECO:0000313" key="1">
    <source>
        <dbReference type="EMBL" id="CAF1223233.1"/>
    </source>
</evidence>
<proteinExistence type="predicted"/>
<accession>A0A814YN10</accession>
<evidence type="ECO:0000313" key="3">
    <source>
        <dbReference type="EMBL" id="CAF3994360.1"/>
    </source>
</evidence>